<organism evidence="1 2">
    <name type="scientific">Heyndrickxia vini</name>
    <dbReference type="NCBI Taxonomy" id="1476025"/>
    <lineage>
        <taxon>Bacteria</taxon>
        <taxon>Bacillati</taxon>
        <taxon>Bacillota</taxon>
        <taxon>Bacilli</taxon>
        <taxon>Bacillales</taxon>
        <taxon>Bacillaceae</taxon>
        <taxon>Heyndrickxia</taxon>
    </lineage>
</organism>
<evidence type="ECO:0000313" key="2">
    <source>
        <dbReference type="Proteomes" id="UP000595691"/>
    </source>
</evidence>
<dbReference type="RefSeq" id="WP_202778480.1">
    <property type="nucleotide sequence ID" value="NZ_CP065425.1"/>
</dbReference>
<accession>A0ABX7E172</accession>
<keyword evidence="2" id="KW-1185">Reference proteome</keyword>
<name>A0ABX7E172_9BACI</name>
<gene>
    <name evidence="1" type="ORF">I5776_00170</name>
</gene>
<reference evidence="1 2" key="1">
    <citation type="submission" date="2020-11" db="EMBL/GenBank/DDBJ databases">
        <title>Taxonomic evaluation of the Bacillus sporothermodurans group of bacteria based on whole genome sequences.</title>
        <authorList>
            <person name="Fiedler G."/>
            <person name="Herbstmann A.-D."/>
            <person name="Doll E."/>
            <person name="Wenning M."/>
            <person name="Brinks E."/>
            <person name="Kabisch J."/>
            <person name="Breitenwieser F."/>
            <person name="Lappann M."/>
            <person name="Boehnlein C."/>
            <person name="Franz C."/>
        </authorList>
    </citation>
    <scope>NUCLEOTIDE SEQUENCE [LARGE SCALE GENOMIC DNA]</scope>
    <source>
        <strain evidence="1 2">JCM 19841</strain>
    </source>
</reference>
<proteinExistence type="predicted"/>
<evidence type="ECO:0000313" key="1">
    <source>
        <dbReference type="EMBL" id="QQZ09473.1"/>
    </source>
</evidence>
<protein>
    <submittedName>
        <fullName evidence="1">Sigma factor G inhibitor Gin</fullName>
    </submittedName>
</protein>
<dbReference type="EMBL" id="CP065425">
    <property type="protein sequence ID" value="QQZ09473.1"/>
    <property type="molecule type" value="Genomic_DNA"/>
</dbReference>
<sequence>MGETLAKKNISENCIICEQPKILGIHLYTSFICSDCEKDIVQTDTNDPKYEYYINQLKLVIKPEIYS</sequence>
<dbReference type="Proteomes" id="UP000595691">
    <property type="component" value="Chromosome"/>
</dbReference>
<dbReference type="InterPro" id="IPR019700">
    <property type="entry name" value="Sigma-G_inhibitor_Gin"/>
</dbReference>
<dbReference type="Pfam" id="PF10764">
    <property type="entry name" value="Gin"/>
    <property type="match status" value="1"/>
</dbReference>